<feature type="coiled-coil region" evidence="1">
    <location>
        <begin position="765"/>
        <end position="826"/>
    </location>
</feature>
<dbReference type="InterPro" id="IPR038729">
    <property type="entry name" value="Rad50/SbcC_AAA"/>
</dbReference>
<dbReference type="RefSeq" id="WP_015330748.1">
    <property type="nucleotide sequence ID" value="NC_020054.1"/>
</dbReference>
<dbReference type="EMBL" id="HE796683">
    <property type="protein sequence ID" value="CCG99649.1"/>
    <property type="molecule type" value="Genomic_DNA"/>
</dbReference>
<feature type="coiled-coil region" evidence="1">
    <location>
        <begin position="591"/>
        <end position="654"/>
    </location>
</feature>
<dbReference type="AlphaFoldDB" id="I0K696"/>
<dbReference type="Proteomes" id="UP000011058">
    <property type="component" value="Chromosome"/>
</dbReference>
<dbReference type="STRING" id="1166018.FAES_1639"/>
<reference evidence="3 4" key="1">
    <citation type="journal article" date="2012" name="J. Bacteriol.">
        <title>Genome Sequence of Fibrella aestuarina BUZ 2T, a Filamentous Marine Bacterium.</title>
        <authorList>
            <person name="Filippini M."/>
            <person name="Qi W."/>
            <person name="Blom J."/>
            <person name="Goesmann A."/>
            <person name="Smits T.H."/>
            <person name="Bagheri H.C."/>
        </authorList>
    </citation>
    <scope>NUCLEOTIDE SEQUENCE [LARGE SCALE GENOMIC DNA]</scope>
    <source>
        <strain evidence="4">BUZ 2T</strain>
    </source>
</reference>
<dbReference type="HOGENOM" id="CLU_004785_1_0_10"/>
<dbReference type="eggNOG" id="COG0419">
    <property type="taxonomic scope" value="Bacteria"/>
</dbReference>
<dbReference type="KEGG" id="fae:FAES_1639"/>
<evidence type="ECO:0000313" key="4">
    <source>
        <dbReference type="Proteomes" id="UP000011058"/>
    </source>
</evidence>
<keyword evidence="1" id="KW-0175">Coiled coil</keyword>
<feature type="coiled-coil region" evidence="1">
    <location>
        <begin position="231"/>
        <end position="339"/>
    </location>
</feature>
<dbReference type="PANTHER" id="PTHR32114:SF2">
    <property type="entry name" value="ABC TRANSPORTER ABCH.3"/>
    <property type="match status" value="1"/>
</dbReference>
<dbReference type="GO" id="GO:0016887">
    <property type="term" value="F:ATP hydrolysis activity"/>
    <property type="evidence" value="ECO:0007669"/>
    <property type="project" value="InterPro"/>
</dbReference>
<feature type="domain" description="Rad50/SbcC-type AAA" evidence="2">
    <location>
        <begin position="6"/>
        <end position="221"/>
    </location>
</feature>
<name>I0K696_9BACT</name>
<dbReference type="InterPro" id="IPR027417">
    <property type="entry name" value="P-loop_NTPase"/>
</dbReference>
<organism evidence="3 4">
    <name type="scientific">Fibrella aestuarina BUZ 2</name>
    <dbReference type="NCBI Taxonomy" id="1166018"/>
    <lineage>
        <taxon>Bacteria</taxon>
        <taxon>Pseudomonadati</taxon>
        <taxon>Bacteroidota</taxon>
        <taxon>Cytophagia</taxon>
        <taxon>Cytophagales</taxon>
        <taxon>Spirosomataceae</taxon>
        <taxon>Fibrella</taxon>
    </lineage>
</organism>
<keyword evidence="4" id="KW-1185">Reference proteome</keyword>
<accession>I0K696</accession>
<sequence>MKIRQIRFRNINSFYGEHPPIAFASGVLGETGLFVISGPTGAGKSTLLDVMTLALYNRLPRVSGPISSANIVEEGLIVNRQAAAEPNAAAYAEVEYEVGGHRYRSRWSIRKNRNSNWNNYEMEVARLADDKPEGVLFPIKDLRDFPKKNEELIGLSYEQFVKSIVLAQGAFDQFLKAKAAERSKMLEKITGTEIYRQLSRKAFEHHKFLEEQISHKKQSIAGIRMLSDERLAELTEQITQADERLDELAKAIKTFDAEKKWAEAAEQAENELAKAARTQEKLTDKQAAFADDRERLRQHDEVTPLAGLLTELAGSERTLRKARQDQADITTELNRLTDQFDALLADATQFTGAAKLTETTVGPAIEAFRDRLKAMQDRIVAEQNVAAPLTQAIRQQLANAPAHFSVPAFSPNQVDEAVETLVAQQRTVTQQLDLLQDTYPDVTPATLDQRLDQLTVRQQVLGELALLEEEQQKRILEGQQLAEPITKFRQQLAENEPLLLAAMERERTAQEAVQRIEADQRRLSQEADLNQLRDALIADEPCPLCGSREHPYATHYVNQLGTVAAALLLAKDEQKQAQTAARTLADTQLSLTAKVQEAERTQAELRSLYREKRDYIDGLRLANQIDADMGPALMRAEQHELAQTQTRLHTLRNAWEQHRLLTTLMTQLTDLQRSQRKLDELLIERNELYAGDDWAQRANTLLRTTADLQGRIGTQTELLQKAEADEQAALADERRILTALKPLFKKRNLIDAATARALLLDAPTVQKLRTQQEALDRERIELDQRTADEQRRLADAQKNRKTELPLAEVRRELDTLRREQQKVLSASGHARGEMDANRKSLQAHQKGISELGQLEAAIIPWRELKKLIGSATGDSFSKFAQSLTLSQLIGLANRRLTDLTDRYLLLPPRDDQDDLFVVDLYQGQAERTITSLSGGETFTLSLALALGLSDLASRNVQIDSLFIDEGFGTLDPDALDTAIVMLEKLQQDSQKTIGIISHRHEIKERISVQIQVEKGNDGNSRVKVVSE</sequence>
<protein>
    <submittedName>
        <fullName evidence="3">Nuclease sbcCD subunit C</fullName>
    </submittedName>
</protein>
<dbReference type="PANTHER" id="PTHR32114">
    <property type="entry name" value="ABC TRANSPORTER ABCH.3"/>
    <property type="match status" value="1"/>
</dbReference>
<proteinExistence type="predicted"/>
<evidence type="ECO:0000259" key="2">
    <source>
        <dbReference type="Pfam" id="PF13476"/>
    </source>
</evidence>
<gene>
    <name evidence="3" type="primary">sbcC</name>
    <name evidence="3" type="ORF">FAES_1639</name>
</gene>
<dbReference type="Gene3D" id="3.40.50.300">
    <property type="entry name" value="P-loop containing nucleotide triphosphate hydrolases"/>
    <property type="match status" value="2"/>
</dbReference>
<dbReference type="OrthoDB" id="9795626at2"/>
<evidence type="ECO:0000313" key="3">
    <source>
        <dbReference type="EMBL" id="CCG99649.1"/>
    </source>
</evidence>
<dbReference type="Pfam" id="PF13476">
    <property type="entry name" value="AAA_23"/>
    <property type="match status" value="1"/>
</dbReference>
<dbReference type="GO" id="GO:0006302">
    <property type="term" value="P:double-strand break repair"/>
    <property type="evidence" value="ECO:0007669"/>
    <property type="project" value="InterPro"/>
</dbReference>
<dbReference type="SUPFAM" id="SSF52540">
    <property type="entry name" value="P-loop containing nucleoside triphosphate hydrolases"/>
    <property type="match status" value="1"/>
</dbReference>
<evidence type="ECO:0000256" key="1">
    <source>
        <dbReference type="SAM" id="Coils"/>
    </source>
</evidence>
<dbReference type="PATRIC" id="fig|1166018.3.peg.3376"/>
<dbReference type="Pfam" id="PF13558">
    <property type="entry name" value="SbcC_Walker_B"/>
    <property type="match status" value="1"/>
</dbReference>